<evidence type="ECO:0000313" key="2">
    <source>
        <dbReference type="EMBL" id="KAL1568223.1"/>
    </source>
</evidence>
<sequence length="77" mass="8641">MDSDQGWINSNCEDQLQTCYGKLYDCSNDYDAKIQRNLDAPMPWIGMYIAAASAICSLAMAADVIRGFRSKKLWLPS</sequence>
<dbReference type="PANTHER" id="PTHR35307">
    <property type="entry name" value="PROTEIN, PUTATIVE-RELATED"/>
    <property type="match status" value="1"/>
</dbReference>
<evidence type="ECO:0000256" key="1">
    <source>
        <dbReference type="SAM" id="Phobius"/>
    </source>
</evidence>
<organism evidence="2 3">
    <name type="scientific">Salvia divinorum</name>
    <name type="common">Maria pastora</name>
    <name type="synonym">Diviner's sage</name>
    <dbReference type="NCBI Taxonomy" id="28513"/>
    <lineage>
        <taxon>Eukaryota</taxon>
        <taxon>Viridiplantae</taxon>
        <taxon>Streptophyta</taxon>
        <taxon>Embryophyta</taxon>
        <taxon>Tracheophyta</taxon>
        <taxon>Spermatophyta</taxon>
        <taxon>Magnoliopsida</taxon>
        <taxon>eudicotyledons</taxon>
        <taxon>Gunneridae</taxon>
        <taxon>Pentapetalae</taxon>
        <taxon>asterids</taxon>
        <taxon>lamiids</taxon>
        <taxon>Lamiales</taxon>
        <taxon>Lamiaceae</taxon>
        <taxon>Nepetoideae</taxon>
        <taxon>Mentheae</taxon>
        <taxon>Salviinae</taxon>
        <taxon>Salvia</taxon>
        <taxon>Salvia subgen. Calosphace</taxon>
    </lineage>
</organism>
<name>A0ABD1IKZ3_SALDI</name>
<comment type="caution">
    <text evidence="2">The sequence shown here is derived from an EMBL/GenBank/DDBJ whole genome shotgun (WGS) entry which is preliminary data.</text>
</comment>
<keyword evidence="1" id="KW-1133">Transmembrane helix</keyword>
<reference evidence="2 3" key="1">
    <citation type="submission" date="2024-06" db="EMBL/GenBank/DDBJ databases">
        <title>A chromosome level genome sequence of Diviner's sage (Salvia divinorum).</title>
        <authorList>
            <person name="Ford S.A."/>
            <person name="Ro D.-K."/>
            <person name="Ness R.W."/>
            <person name="Phillips M.A."/>
        </authorList>
    </citation>
    <scope>NUCLEOTIDE SEQUENCE [LARGE SCALE GENOMIC DNA]</scope>
    <source>
        <strain evidence="2">SAF-2024a</strain>
        <tissue evidence="2">Leaf</tissue>
    </source>
</reference>
<gene>
    <name evidence="2" type="ORF">AAHA92_03618</name>
</gene>
<dbReference type="PANTHER" id="PTHR35307:SF3">
    <property type="entry name" value="DUF4220 DOMAIN-CONTAINING PROTEIN"/>
    <property type="match status" value="1"/>
</dbReference>
<feature type="transmembrane region" description="Helical" evidence="1">
    <location>
        <begin position="45"/>
        <end position="65"/>
    </location>
</feature>
<keyword evidence="3" id="KW-1185">Reference proteome</keyword>
<dbReference type="AlphaFoldDB" id="A0ABD1IKZ3"/>
<dbReference type="Proteomes" id="UP001567538">
    <property type="component" value="Unassembled WGS sequence"/>
</dbReference>
<protein>
    <submittedName>
        <fullName evidence="2">Uncharacterized protein</fullName>
    </submittedName>
</protein>
<dbReference type="EMBL" id="JBEAFC010000002">
    <property type="protein sequence ID" value="KAL1568223.1"/>
    <property type="molecule type" value="Genomic_DNA"/>
</dbReference>
<keyword evidence="1" id="KW-0812">Transmembrane</keyword>
<proteinExistence type="predicted"/>
<accession>A0ABD1IKZ3</accession>
<evidence type="ECO:0000313" key="3">
    <source>
        <dbReference type="Proteomes" id="UP001567538"/>
    </source>
</evidence>
<keyword evidence="1" id="KW-0472">Membrane</keyword>